<gene>
    <name evidence="1" type="ORF">L3Q82_013715</name>
</gene>
<evidence type="ECO:0000313" key="1">
    <source>
        <dbReference type="EMBL" id="KAI3361567.1"/>
    </source>
</evidence>
<protein>
    <submittedName>
        <fullName evidence="1">Uncharacterized protein</fullName>
    </submittedName>
</protein>
<dbReference type="EMBL" id="CM041546">
    <property type="protein sequence ID" value="KAI3361567.1"/>
    <property type="molecule type" value="Genomic_DNA"/>
</dbReference>
<dbReference type="Proteomes" id="UP000831701">
    <property type="component" value="Chromosome 16"/>
</dbReference>
<feature type="non-terminal residue" evidence="1">
    <location>
        <position position="277"/>
    </location>
</feature>
<organism evidence="1 2">
    <name type="scientific">Scortum barcoo</name>
    <name type="common">barcoo grunter</name>
    <dbReference type="NCBI Taxonomy" id="214431"/>
    <lineage>
        <taxon>Eukaryota</taxon>
        <taxon>Metazoa</taxon>
        <taxon>Chordata</taxon>
        <taxon>Craniata</taxon>
        <taxon>Vertebrata</taxon>
        <taxon>Euteleostomi</taxon>
        <taxon>Actinopterygii</taxon>
        <taxon>Neopterygii</taxon>
        <taxon>Teleostei</taxon>
        <taxon>Neoteleostei</taxon>
        <taxon>Acanthomorphata</taxon>
        <taxon>Eupercaria</taxon>
        <taxon>Centrarchiformes</taxon>
        <taxon>Terapontoidei</taxon>
        <taxon>Terapontidae</taxon>
        <taxon>Scortum</taxon>
    </lineage>
</organism>
<accession>A0ACB8W2Z2</accession>
<name>A0ACB8W2Z2_9TELE</name>
<evidence type="ECO:0000313" key="2">
    <source>
        <dbReference type="Proteomes" id="UP000831701"/>
    </source>
</evidence>
<proteinExistence type="predicted"/>
<comment type="caution">
    <text evidence="1">The sequence shown here is derived from an EMBL/GenBank/DDBJ whole genome shotgun (WGS) entry which is preliminary data.</text>
</comment>
<reference evidence="1" key="1">
    <citation type="submission" date="2022-04" db="EMBL/GenBank/DDBJ databases">
        <title>Jade perch genome.</title>
        <authorList>
            <person name="Chao B."/>
        </authorList>
    </citation>
    <scope>NUCLEOTIDE SEQUENCE</scope>
    <source>
        <strain evidence="1">CB-2022</strain>
    </source>
</reference>
<keyword evidence="2" id="KW-1185">Reference proteome</keyword>
<sequence length="277" mass="30883">MPCSPEPDNMEPTPDLDRVRAQHPSHSSHRTLAFSCRPWISATQVFSACEQEVTVPSAHALVRRSHKIWEAARDMLQKGQARMKAAAADRGHGRPAPSISTRPESVAFYKRPSITCPFQKTGAQILRKNFKKPFLGLTHKSPGPDGIPWPSSQGVCRPAGRCLCRHFQHVTAPVCSPHMLQGDHHCPCPQENPKSSRLNDYRPVALTSTIMKCFERLVKSFITSSILDSLDPPLILRNFYSYTIKSILLENIIAWYGGSTEQDCQALQGAVRLLHQA</sequence>